<proteinExistence type="predicted"/>
<keyword evidence="3" id="KW-1185">Reference proteome</keyword>
<dbReference type="InterPro" id="IPR011335">
    <property type="entry name" value="Restrct_endonuc-II-like"/>
</dbReference>
<comment type="caution">
    <text evidence="2">The sequence shown here is derived from an EMBL/GenBank/DDBJ whole genome shotgun (WGS) entry which is preliminary data.</text>
</comment>
<gene>
    <name evidence="2" type="ORF">HDA36_000832</name>
</gene>
<dbReference type="Proteomes" id="UP000572635">
    <property type="component" value="Unassembled WGS sequence"/>
</dbReference>
<dbReference type="PANTHER" id="PTHR35400:SF3">
    <property type="entry name" value="SLL1072 PROTEIN"/>
    <property type="match status" value="1"/>
</dbReference>
<dbReference type="InterPro" id="IPR008538">
    <property type="entry name" value="Uma2"/>
</dbReference>
<dbReference type="RefSeq" id="WP_184388848.1">
    <property type="nucleotide sequence ID" value="NZ_BAAAJD010000083.1"/>
</dbReference>
<reference evidence="2 3" key="1">
    <citation type="submission" date="2020-08" db="EMBL/GenBank/DDBJ databases">
        <title>Sequencing the genomes of 1000 actinobacteria strains.</title>
        <authorList>
            <person name="Klenk H.-P."/>
        </authorList>
    </citation>
    <scope>NUCLEOTIDE SEQUENCE [LARGE SCALE GENOMIC DNA]</scope>
    <source>
        <strain evidence="2 3">DSM 44551</strain>
    </source>
</reference>
<evidence type="ECO:0000259" key="1">
    <source>
        <dbReference type="Pfam" id="PF05685"/>
    </source>
</evidence>
<name>A0A7W8VCB0_9ACTN</name>
<dbReference type="Pfam" id="PF05685">
    <property type="entry name" value="Uma2"/>
    <property type="match status" value="1"/>
</dbReference>
<accession>A0A7W8VCB0</accession>
<dbReference type="PANTHER" id="PTHR35400">
    <property type="entry name" value="SLR1083 PROTEIN"/>
    <property type="match status" value="1"/>
</dbReference>
<protein>
    <recommendedName>
        <fullName evidence="1">Putative restriction endonuclease domain-containing protein</fullName>
    </recommendedName>
</protein>
<dbReference type="CDD" id="cd06260">
    <property type="entry name" value="DUF820-like"/>
    <property type="match status" value="1"/>
</dbReference>
<organism evidence="2 3">
    <name type="scientific">Nocardiopsis composta</name>
    <dbReference type="NCBI Taxonomy" id="157465"/>
    <lineage>
        <taxon>Bacteria</taxon>
        <taxon>Bacillati</taxon>
        <taxon>Actinomycetota</taxon>
        <taxon>Actinomycetes</taxon>
        <taxon>Streptosporangiales</taxon>
        <taxon>Nocardiopsidaceae</taxon>
        <taxon>Nocardiopsis</taxon>
    </lineage>
</organism>
<dbReference type="AlphaFoldDB" id="A0A7W8VCB0"/>
<dbReference type="InterPro" id="IPR012296">
    <property type="entry name" value="Nuclease_put_TT1808"/>
</dbReference>
<dbReference type="EMBL" id="JACHDB010000001">
    <property type="protein sequence ID" value="MBB5430748.1"/>
    <property type="molecule type" value="Genomic_DNA"/>
</dbReference>
<dbReference type="Gene3D" id="3.90.1570.10">
    <property type="entry name" value="tt1808, chain A"/>
    <property type="match status" value="1"/>
</dbReference>
<feature type="domain" description="Putative restriction endonuclease" evidence="1">
    <location>
        <begin position="15"/>
        <end position="180"/>
    </location>
</feature>
<evidence type="ECO:0000313" key="3">
    <source>
        <dbReference type="Proteomes" id="UP000572635"/>
    </source>
</evidence>
<sequence length="186" mass="20566">MAVTTPERAVDLFEALDSLDPPAGYRAEILKEEITMSPTPAGKRQRNVFELIWQIKPALPQGYDVESCLEIRMHHIGRSTIPGLFVAPYEVLATDAHHVPPDDVLLVAEVVSPSNAENDRDLKLGIYPAALIPVYLLIDPLRATVTLYTAPEDGEYRKSETAAFGRPLAVPEPFGFDLDTARFLAR</sequence>
<evidence type="ECO:0000313" key="2">
    <source>
        <dbReference type="EMBL" id="MBB5430748.1"/>
    </source>
</evidence>
<dbReference type="SUPFAM" id="SSF52980">
    <property type="entry name" value="Restriction endonuclease-like"/>
    <property type="match status" value="1"/>
</dbReference>